<dbReference type="STRING" id="1245528.M3HSQ2"/>
<evidence type="ECO:0000313" key="8">
    <source>
        <dbReference type="Proteomes" id="UP000011777"/>
    </source>
</evidence>
<dbReference type="eggNOG" id="ENOG502QR1M">
    <property type="taxonomic scope" value="Eukaryota"/>
</dbReference>
<keyword evidence="3" id="KW-0747">Spliceosome</keyword>
<dbReference type="OMA" id="PMHPLVD"/>
<evidence type="ECO:0000313" key="7">
    <source>
        <dbReference type="EMBL" id="EMG50582.1"/>
    </source>
</evidence>
<name>M3HSQ2_CANMX</name>
<comment type="caution">
    <text evidence="7">The sequence shown here is derived from an EMBL/GenBank/DDBJ whole genome shotgun (WGS) entry which is preliminary data.</text>
</comment>
<evidence type="ECO:0000256" key="5">
    <source>
        <dbReference type="ARBA" id="ARBA00023242"/>
    </source>
</evidence>
<dbReference type="InterPro" id="IPR008409">
    <property type="entry name" value="SPF27"/>
</dbReference>
<evidence type="ECO:0000256" key="1">
    <source>
        <dbReference type="ARBA" id="ARBA00004123"/>
    </source>
</evidence>
<dbReference type="AlphaFoldDB" id="M3HSQ2"/>
<evidence type="ECO:0000256" key="2">
    <source>
        <dbReference type="ARBA" id="ARBA00022664"/>
    </source>
</evidence>
<evidence type="ECO:0000256" key="3">
    <source>
        <dbReference type="ARBA" id="ARBA00022728"/>
    </source>
</evidence>
<dbReference type="HOGENOM" id="CLU_093527_0_0_1"/>
<sequence>MVTINYEPLEHLPYIDENISPEERSHVESLIRLELANQFNHNVTNFSHNEGIVENSLQHPQHQQQQQQLPHAQQLPMHPLVDQMLSLNTNLNPTPIMNLTQQRYEEESDDEDDDGIDLSKYTQFHLKSPLEQQEGSSSSGHGGINYTNLYTTLGHSALQERNLQFLLQNGADLQQLQQQDLARLDELNNELTKRINNKRSMIDEVVSSRKKRQLNELKPLQEQYDEQWKQSINTTIDSAIENAKR</sequence>
<gene>
    <name evidence="7" type="ORF">G210_2144</name>
</gene>
<feature type="coiled-coil region" evidence="6">
    <location>
        <begin position="174"/>
        <end position="204"/>
    </location>
</feature>
<reference evidence="7 8" key="1">
    <citation type="submission" date="2013-02" db="EMBL/GenBank/DDBJ databases">
        <title>Genome sequence of Candida maltosa Xu316, a potential industrial strain for xylitol and ethanol production.</title>
        <authorList>
            <person name="Yu J."/>
            <person name="Wang Q."/>
            <person name="Geng X."/>
            <person name="Bao W."/>
            <person name="He P."/>
            <person name="Cai J."/>
        </authorList>
    </citation>
    <scope>NUCLEOTIDE SEQUENCE [LARGE SCALE GENOMIC DNA]</scope>
    <source>
        <strain evidence="8">Xu316</strain>
    </source>
</reference>
<proteinExistence type="predicted"/>
<protein>
    <submittedName>
        <fullName evidence="7">Uncharacterized protein</fullName>
    </submittedName>
</protein>
<dbReference type="EMBL" id="AOGT01000177">
    <property type="protein sequence ID" value="EMG50582.1"/>
    <property type="molecule type" value="Genomic_DNA"/>
</dbReference>
<dbReference type="GO" id="GO:0005681">
    <property type="term" value="C:spliceosomal complex"/>
    <property type="evidence" value="ECO:0007669"/>
    <property type="project" value="UniProtKB-KW"/>
</dbReference>
<dbReference type="GO" id="GO:0006397">
    <property type="term" value="P:mRNA processing"/>
    <property type="evidence" value="ECO:0007669"/>
    <property type="project" value="UniProtKB-KW"/>
</dbReference>
<keyword evidence="8" id="KW-1185">Reference proteome</keyword>
<keyword evidence="5" id="KW-0539">Nucleus</keyword>
<keyword evidence="4" id="KW-0508">mRNA splicing</keyword>
<keyword evidence="2" id="KW-0507">mRNA processing</keyword>
<evidence type="ECO:0000256" key="6">
    <source>
        <dbReference type="SAM" id="Coils"/>
    </source>
</evidence>
<dbReference type="GO" id="GO:0008380">
    <property type="term" value="P:RNA splicing"/>
    <property type="evidence" value="ECO:0007669"/>
    <property type="project" value="UniProtKB-KW"/>
</dbReference>
<dbReference type="Pfam" id="PF05700">
    <property type="entry name" value="BCAS2"/>
    <property type="match status" value="1"/>
</dbReference>
<organism evidence="7 8">
    <name type="scientific">Candida maltosa (strain Xu316)</name>
    <name type="common">Yeast</name>
    <dbReference type="NCBI Taxonomy" id="1245528"/>
    <lineage>
        <taxon>Eukaryota</taxon>
        <taxon>Fungi</taxon>
        <taxon>Dikarya</taxon>
        <taxon>Ascomycota</taxon>
        <taxon>Saccharomycotina</taxon>
        <taxon>Pichiomycetes</taxon>
        <taxon>Debaryomycetaceae</taxon>
        <taxon>Candida/Lodderomyces clade</taxon>
        <taxon>Candida</taxon>
    </lineage>
</organism>
<dbReference type="Proteomes" id="UP000011777">
    <property type="component" value="Unassembled WGS sequence"/>
</dbReference>
<comment type="subcellular location">
    <subcellularLocation>
        <location evidence="1">Nucleus</location>
    </subcellularLocation>
</comment>
<dbReference type="OrthoDB" id="205794at2759"/>
<evidence type="ECO:0000256" key="4">
    <source>
        <dbReference type="ARBA" id="ARBA00023187"/>
    </source>
</evidence>
<accession>M3HSQ2</accession>
<keyword evidence="6" id="KW-0175">Coiled coil</keyword>